<dbReference type="EMBL" id="QMQV01000229">
    <property type="protein sequence ID" value="RLE45780.1"/>
    <property type="molecule type" value="Genomic_DNA"/>
</dbReference>
<dbReference type="InterPro" id="IPR029479">
    <property type="entry name" value="Nitroreductase"/>
</dbReference>
<dbReference type="InterPro" id="IPR052544">
    <property type="entry name" value="Bacteriocin_Proc_Enz"/>
</dbReference>
<evidence type="ECO:0000313" key="3">
    <source>
        <dbReference type="Proteomes" id="UP000278475"/>
    </source>
</evidence>
<dbReference type="PANTHER" id="PTHR43745:SF2">
    <property type="entry name" value="NITROREDUCTASE MJ1384-RELATED"/>
    <property type="match status" value="1"/>
</dbReference>
<accession>A0A497EKH8</accession>
<dbReference type="InterPro" id="IPR020051">
    <property type="entry name" value="SagB-type_dehydrogenase"/>
</dbReference>
<dbReference type="Proteomes" id="UP000278475">
    <property type="component" value="Unassembled WGS sequence"/>
</dbReference>
<proteinExistence type="predicted"/>
<dbReference type="PANTHER" id="PTHR43745">
    <property type="entry name" value="NITROREDUCTASE MJ1384-RELATED"/>
    <property type="match status" value="1"/>
</dbReference>
<dbReference type="AlphaFoldDB" id="A0A497EKH8"/>
<dbReference type="Gene3D" id="3.40.109.10">
    <property type="entry name" value="NADH Oxidase"/>
    <property type="match status" value="1"/>
</dbReference>
<dbReference type="SUPFAM" id="SSF55469">
    <property type="entry name" value="FMN-dependent nitroreductase-like"/>
    <property type="match status" value="1"/>
</dbReference>
<dbReference type="NCBIfam" id="TIGR03605">
    <property type="entry name" value="antibiot_sagB"/>
    <property type="match status" value="1"/>
</dbReference>
<dbReference type="GO" id="GO:0016491">
    <property type="term" value="F:oxidoreductase activity"/>
    <property type="evidence" value="ECO:0007669"/>
    <property type="project" value="InterPro"/>
</dbReference>
<evidence type="ECO:0000259" key="1">
    <source>
        <dbReference type="Pfam" id="PF00881"/>
    </source>
</evidence>
<comment type="caution">
    <text evidence="2">The sequence shown here is derived from an EMBL/GenBank/DDBJ whole genome shotgun (WGS) entry which is preliminary data.</text>
</comment>
<dbReference type="Pfam" id="PF00881">
    <property type="entry name" value="Nitroreductase"/>
    <property type="match status" value="1"/>
</dbReference>
<protein>
    <submittedName>
        <fullName evidence="2">Nitroreductase</fullName>
    </submittedName>
</protein>
<evidence type="ECO:0000313" key="2">
    <source>
        <dbReference type="EMBL" id="RLE45780.1"/>
    </source>
</evidence>
<feature type="domain" description="Nitroreductase" evidence="1">
    <location>
        <begin position="58"/>
        <end position="234"/>
    </location>
</feature>
<reference evidence="2 3" key="1">
    <citation type="submission" date="2018-06" db="EMBL/GenBank/DDBJ databases">
        <title>Extensive metabolic versatility and redundancy in microbially diverse, dynamic hydrothermal sediments.</title>
        <authorList>
            <person name="Dombrowski N."/>
            <person name="Teske A."/>
            <person name="Baker B.J."/>
        </authorList>
    </citation>
    <scope>NUCLEOTIDE SEQUENCE [LARGE SCALE GENOMIC DNA]</scope>
    <source>
        <strain evidence="2">B66_G16</strain>
    </source>
</reference>
<sequence length="256" mass="28915">MLILVILAVTITVTKFPVIIWSPPQKAEEVFEVVGNETIYLPLPKLTSSMKLEEALLYRRSIRDYLEKPLTMEQLSMILWACQGVNDVRYGFRTAPSAGALYPLEVFVLVGENNVESLKAGIYHYDPFSHSLTLLKKGDFMEDLCEACLGQEWVKKASINLVIGAVFERTTKKYGDRGIRYVYLEAGHAAQNVYLECAALDLGCVVIGAFFDEKVAEISCMPENCDPIYVIPVGVPKKVYRIDWSQIHDFILRHRG</sequence>
<gene>
    <name evidence="2" type="ORF">DRJ31_10795</name>
</gene>
<name>A0A497EKH8_9CREN</name>
<dbReference type="InterPro" id="IPR000415">
    <property type="entry name" value="Nitroreductase-like"/>
</dbReference>
<organism evidence="2 3">
    <name type="scientific">Thermoproteota archaeon</name>
    <dbReference type="NCBI Taxonomy" id="2056631"/>
    <lineage>
        <taxon>Archaea</taxon>
        <taxon>Thermoproteota</taxon>
    </lineage>
</organism>
<dbReference type="CDD" id="cd02142">
    <property type="entry name" value="McbC_SagB-like_oxidoreductase"/>
    <property type="match status" value="1"/>
</dbReference>